<accession>A0ABY6DUH1</accession>
<proteinExistence type="predicted"/>
<evidence type="ECO:0000313" key="1">
    <source>
        <dbReference type="EMBL" id="UXY15508.1"/>
    </source>
</evidence>
<sequence>MKAILLIVLLTLLAVVVNGGAIHRYLASGPVGWQIRKMVRDDGATRIRLADATAFAWTDVYLFSPYSLRQSVCGTLQLKGSACSAVLKDAWIDEGQVLLVFRHHGRIVHAERHLRHHGDFTPVPAGQPLRVDEAVFRTEARGQDHAGVPWIALQHQAAVAAQ</sequence>
<dbReference type="EMBL" id="CP106753">
    <property type="protein sequence ID" value="UXY15508.1"/>
    <property type="molecule type" value="Genomic_DNA"/>
</dbReference>
<protein>
    <submittedName>
        <fullName evidence="1">Uncharacterized protein</fullName>
    </submittedName>
</protein>
<keyword evidence="2" id="KW-1185">Reference proteome</keyword>
<name>A0ABY6DUH1_9NEIS</name>
<dbReference type="RefSeq" id="WP_263124919.1">
    <property type="nucleotide sequence ID" value="NZ_CP106753.1"/>
</dbReference>
<organism evidence="1 2">
    <name type="scientific">Chitiniphilus purpureus</name>
    <dbReference type="NCBI Taxonomy" id="2981137"/>
    <lineage>
        <taxon>Bacteria</taxon>
        <taxon>Pseudomonadati</taxon>
        <taxon>Pseudomonadota</taxon>
        <taxon>Betaproteobacteria</taxon>
        <taxon>Neisseriales</taxon>
        <taxon>Chitinibacteraceae</taxon>
        <taxon>Chitiniphilus</taxon>
    </lineage>
</organism>
<gene>
    <name evidence="1" type="ORF">N8I74_00385</name>
</gene>
<dbReference type="Proteomes" id="UP001061302">
    <property type="component" value="Chromosome"/>
</dbReference>
<evidence type="ECO:0000313" key="2">
    <source>
        <dbReference type="Proteomes" id="UP001061302"/>
    </source>
</evidence>
<reference evidence="1" key="1">
    <citation type="submission" date="2022-10" db="EMBL/GenBank/DDBJ databases">
        <title>Chitiniphilus purpureus sp. nov., a novel chitin-degrading bacterium isolated from crawfish pond sediment.</title>
        <authorList>
            <person name="Li K."/>
        </authorList>
    </citation>
    <scope>NUCLEOTIDE SEQUENCE</scope>
    <source>
        <strain evidence="1">CD1</strain>
    </source>
</reference>